<dbReference type="EMBL" id="JANBTX010000059">
    <property type="protein sequence ID" value="KAJ2687916.1"/>
    <property type="molecule type" value="Genomic_DNA"/>
</dbReference>
<dbReference type="PANTHER" id="PTHR43377:SF2">
    <property type="entry name" value="BINDING ROSSMANN FOLD OXIDOREDUCTASE, PUTATIVE (AFU_ORTHOLOGUE AFUA_4G00560)-RELATED"/>
    <property type="match status" value="1"/>
</dbReference>
<dbReference type="InterPro" id="IPR051450">
    <property type="entry name" value="Gfo/Idh/MocA_Oxidoreductases"/>
</dbReference>
<dbReference type="Gene3D" id="3.40.50.720">
    <property type="entry name" value="NAD(P)-binding Rossmann-like Domain"/>
    <property type="match status" value="1"/>
</dbReference>
<dbReference type="Gene3D" id="3.30.360.10">
    <property type="entry name" value="Dihydrodipicolinate Reductase, domain 2"/>
    <property type="match status" value="1"/>
</dbReference>
<comment type="similarity">
    <text evidence="1">Belongs to the Gfo/Idh/MocA family.</text>
</comment>
<dbReference type="SUPFAM" id="SSF51735">
    <property type="entry name" value="NAD(P)-binding Rossmann-fold domains"/>
    <property type="match status" value="1"/>
</dbReference>
<dbReference type="SUPFAM" id="SSF55347">
    <property type="entry name" value="Glyceraldehyde-3-phosphate dehydrogenase-like, C-terminal domain"/>
    <property type="match status" value="1"/>
</dbReference>
<keyword evidence="5" id="KW-1185">Reference proteome</keyword>
<proteinExistence type="inferred from homology"/>
<accession>A0A9W8GMW6</accession>
<dbReference type="InterPro" id="IPR036291">
    <property type="entry name" value="NAD(P)-bd_dom_sf"/>
</dbReference>
<organism evidence="4 5">
    <name type="scientific">Coemansia spiralis</name>
    <dbReference type="NCBI Taxonomy" id="417178"/>
    <lineage>
        <taxon>Eukaryota</taxon>
        <taxon>Fungi</taxon>
        <taxon>Fungi incertae sedis</taxon>
        <taxon>Zoopagomycota</taxon>
        <taxon>Kickxellomycotina</taxon>
        <taxon>Kickxellomycetes</taxon>
        <taxon>Kickxellales</taxon>
        <taxon>Kickxellaceae</taxon>
        <taxon>Coemansia</taxon>
    </lineage>
</organism>
<dbReference type="OrthoDB" id="2129491at2759"/>
<gene>
    <name evidence="4" type="ORF">IWW39_002607</name>
</gene>
<name>A0A9W8GMW6_9FUNG</name>
<evidence type="ECO:0000313" key="4">
    <source>
        <dbReference type="EMBL" id="KAJ2687916.1"/>
    </source>
</evidence>
<dbReference type="Pfam" id="PF01408">
    <property type="entry name" value="GFO_IDH_MocA"/>
    <property type="match status" value="1"/>
</dbReference>
<evidence type="ECO:0000256" key="1">
    <source>
        <dbReference type="ARBA" id="ARBA00010928"/>
    </source>
</evidence>
<dbReference type="Proteomes" id="UP001151516">
    <property type="component" value="Unassembled WGS sequence"/>
</dbReference>
<dbReference type="InterPro" id="IPR055170">
    <property type="entry name" value="GFO_IDH_MocA-like_dom"/>
</dbReference>
<evidence type="ECO:0000313" key="5">
    <source>
        <dbReference type="Proteomes" id="UP001151516"/>
    </source>
</evidence>
<dbReference type="Pfam" id="PF22725">
    <property type="entry name" value="GFO_IDH_MocA_C3"/>
    <property type="match status" value="1"/>
</dbReference>
<protein>
    <submittedName>
        <fullName evidence="4">Uncharacterized protein</fullName>
    </submittedName>
</protein>
<evidence type="ECO:0000259" key="2">
    <source>
        <dbReference type="Pfam" id="PF01408"/>
    </source>
</evidence>
<sequence length="442" mass="48213">MTNSSQPNASLAAAAEPVKVAIIGCGSRGTIYSNYAQLSSKMQVVAVADPLKARTKRMQSAHGIPGEQCYSAWEALLEAPKIADAVIICAIDSLHEAMAVAFADKGYHILLEKPMATDLAGCQNVYDAAKRNGVMLAVCHVLRYTSYNRKIKQIIDSGVLGSIVGIQHTEPVGHYHFAHSYVRGNWRNEAESSFSLMTKSCHDIDIIMYFLGNDCKRVSSFGGISHFKPEKKPPAAAGALRCTDCAYEAQCPYSAKKIYLEPVERGHKEWPVDVITDVVDIESVAEALRSGPYGRCVYECDNDVCDNQVVNMEFDDCRYASFSMVAFTKEICVRKTRIFGTLGELVGDGDMSIEVYDFLSQKSTFHNPEPVSSGPLSGHGGGDMGIIEAFVSAVATQDLALLPSNAFTSLAANVVVFAAEEARRRGVVIDMDEYRHQNGVKY</sequence>
<dbReference type="PANTHER" id="PTHR43377">
    <property type="entry name" value="BILIVERDIN REDUCTASE A"/>
    <property type="match status" value="1"/>
</dbReference>
<feature type="domain" description="GFO/IDH/MocA-like oxidoreductase" evidence="3">
    <location>
        <begin position="149"/>
        <end position="225"/>
    </location>
</feature>
<reference evidence="4" key="1">
    <citation type="submission" date="2022-07" db="EMBL/GenBank/DDBJ databases">
        <title>Phylogenomic reconstructions and comparative analyses of Kickxellomycotina fungi.</title>
        <authorList>
            <person name="Reynolds N.K."/>
            <person name="Stajich J.E."/>
            <person name="Barry K."/>
            <person name="Grigoriev I.V."/>
            <person name="Crous P."/>
            <person name="Smith M.E."/>
        </authorList>
    </citation>
    <scope>NUCLEOTIDE SEQUENCE</scope>
    <source>
        <strain evidence="4">CBS 109367</strain>
    </source>
</reference>
<comment type="caution">
    <text evidence="4">The sequence shown here is derived from an EMBL/GenBank/DDBJ whole genome shotgun (WGS) entry which is preliminary data.</text>
</comment>
<dbReference type="GO" id="GO:0000166">
    <property type="term" value="F:nucleotide binding"/>
    <property type="evidence" value="ECO:0007669"/>
    <property type="project" value="InterPro"/>
</dbReference>
<dbReference type="InterPro" id="IPR000683">
    <property type="entry name" value="Gfo/Idh/MocA-like_OxRdtase_N"/>
</dbReference>
<feature type="domain" description="Gfo/Idh/MocA-like oxidoreductase N-terminal" evidence="2">
    <location>
        <begin position="18"/>
        <end position="139"/>
    </location>
</feature>
<dbReference type="AlphaFoldDB" id="A0A9W8GMW6"/>
<evidence type="ECO:0000259" key="3">
    <source>
        <dbReference type="Pfam" id="PF22725"/>
    </source>
</evidence>